<dbReference type="EnsemblPlants" id="OPUNC07G01930.1">
    <property type="protein sequence ID" value="OPUNC07G01930.1"/>
    <property type="gene ID" value="OPUNC07G01930"/>
</dbReference>
<reference evidence="3" key="2">
    <citation type="submission" date="2018-05" db="EMBL/GenBank/DDBJ databases">
        <title>OpunRS2 (Oryza punctata Reference Sequence Version 2).</title>
        <authorList>
            <person name="Zhang J."/>
            <person name="Kudrna D."/>
            <person name="Lee S."/>
            <person name="Talag J."/>
            <person name="Welchert J."/>
            <person name="Wing R.A."/>
        </authorList>
    </citation>
    <scope>NUCLEOTIDE SEQUENCE [LARGE SCALE GENOMIC DNA]</scope>
</reference>
<organism evidence="3">
    <name type="scientific">Oryza punctata</name>
    <name type="common">Red rice</name>
    <dbReference type="NCBI Taxonomy" id="4537"/>
    <lineage>
        <taxon>Eukaryota</taxon>
        <taxon>Viridiplantae</taxon>
        <taxon>Streptophyta</taxon>
        <taxon>Embryophyta</taxon>
        <taxon>Tracheophyta</taxon>
        <taxon>Spermatophyta</taxon>
        <taxon>Magnoliopsida</taxon>
        <taxon>Liliopsida</taxon>
        <taxon>Poales</taxon>
        <taxon>Poaceae</taxon>
        <taxon>BOP clade</taxon>
        <taxon>Oryzoideae</taxon>
        <taxon>Oryzeae</taxon>
        <taxon>Oryzinae</taxon>
        <taxon>Oryza</taxon>
    </lineage>
</organism>
<keyword evidence="2" id="KW-1133">Transmembrane helix</keyword>
<dbReference type="Proteomes" id="UP000026962">
    <property type="component" value="Chromosome 7"/>
</dbReference>
<reference evidence="3" key="1">
    <citation type="submission" date="2015-04" db="UniProtKB">
        <authorList>
            <consortium name="EnsemblPlants"/>
        </authorList>
    </citation>
    <scope>IDENTIFICATION</scope>
</reference>
<accession>A0A0E0LGP9</accession>
<sequence length="226" mass="25413">MALRSLAGKLRPPVAATLRPAPASRSFHPEDKLSRNTNPKIKPLTFHNAEEDAHIMFENIKERARVVAEPMVAFRRRQNRIMMMAAASGCVVGTVVMEERNPRARQAPPSRDLDAQQPEAIGMAMALRSLVGKLRPPVAATLRRAPPSRSFHPEEKLTKTPVEDNCFEEIGDKYFEERSRIFSQLVKEDARRTEELIAVNKKQKRVIVASTLGAAVGIYVFLIKYD</sequence>
<keyword evidence="4" id="KW-1185">Reference proteome</keyword>
<evidence type="ECO:0000256" key="1">
    <source>
        <dbReference type="SAM" id="MobiDB-lite"/>
    </source>
</evidence>
<name>A0A0E0LGP9_ORYPU</name>
<dbReference type="AlphaFoldDB" id="A0A0E0LGP9"/>
<dbReference type="Gramene" id="OPUNC07G01930.1">
    <property type="protein sequence ID" value="OPUNC07G01930.1"/>
    <property type="gene ID" value="OPUNC07G01930"/>
</dbReference>
<protein>
    <submittedName>
        <fullName evidence="3">Uncharacterized protein</fullName>
    </submittedName>
</protein>
<feature type="transmembrane region" description="Helical" evidence="2">
    <location>
        <begin position="206"/>
        <end position="225"/>
    </location>
</feature>
<dbReference type="HOGENOM" id="CLU_1139544_0_0_1"/>
<proteinExistence type="predicted"/>
<keyword evidence="2" id="KW-0812">Transmembrane</keyword>
<evidence type="ECO:0000313" key="3">
    <source>
        <dbReference type="EnsemblPlants" id="OPUNC07G01930.1"/>
    </source>
</evidence>
<evidence type="ECO:0000313" key="4">
    <source>
        <dbReference type="Proteomes" id="UP000026962"/>
    </source>
</evidence>
<keyword evidence="2" id="KW-0472">Membrane</keyword>
<feature type="region of interest" description="Disordered" evidence="1">
    <location>
        <begin position="13"/>
        <end position="42"/>
    </location>
</feature>
<evidence type="ECO:0000256" key="2">
    <source>
        <dbReference type="SAM" id="Phobius"/>
    </source>
</evidence>